<dbReference type="CDD" id="cd00192">
    <property type="entry name" value="PTKc"/>
    <property type="match status" value="1"/>
</dbReference>
<dbReference type="InterPro" id="IPR001245">
    <property type="entry name" value="Ser-Thr/Tyr_kinase_cat_dom"/>
</dbReference>
<feature type="region of interest" description="Disordered" evidence="11">
    <location>
        <begin position="581"/>
        <end position="604"/>
    </location>
</feature>
<dbReference type="FunFam" id="2.60.40.10:FF:003105">
    <property type="entry name" value="Protein sidekick-2"/>
    <property type="match status" value="1"/>
</dbReference>
<dbReference type="Gene3D" id="2.10.50.10">
    <property type="entry name" value="Tumor Necrosis Factor Receptor, subunit A, domain 2"/>
    <property type="match status" value="1"/>
</dbReference>
<dbReference type="PROSITE" id="PS50011">
    <property type="entry name" value="PROTEIN_KINASE_DOM"/>
    <property type="match status" value="1"/>
</dbReference>
<feature type="signal peptide" evidence="13">
    <location>
        <begin position="1"/>
        <end position="27"/>
    </location>
</feature>
<evidence type="ECO:0000256" key="3">
    <source>
        <dbReference type="ARBA" id="ARBA00022679"/>
    </source>
</evidence>
<dbReference type="EMBL" id="CH991555">
    <property type="protein sequence ID" value="EDQ88354.1"/>
    <property type="molecule type" value="Genomic_DNA"/>
</dbReference>
<dbReference type="Gene3D" id="1.10.510.10">
    <property type="entry name" value="Transferase(Phosphotransferase) domain 1"/>
    <property type="match status" value="1"/>
</dbReference>
<evidence type="ECO:0000313" key="16">
    <source>
        <dbReference type="EMBL" id="EDQ88354.1"/>
    </source>
</evidence>
<keyword evidence="8 12" id="KW-1133">Transmembrane helix</keyword>
<dbReference type="PRINTS" id="PR00109">
    <property type="entry name" value="TYRKINASE"/>
</dbReference>
<keyword evidence="3" id="KW-0808">Transferase</keyword>
<keyword evidence="6" id="KW-0418">Kinase</keyword>
<dbReference type="FunFam" id="3.30.200.20:FF:001881">
    <property type="entry name" value="Predicted protein"/>
    <property type="match status" value="1"/>
</dbReference>
<keyword evidence="13" id="KW-0732">Signal</keyword>
<reference evidence="16 17" key="1">
    <citation type="journal article" date="2008" name="Nature">
        <title>The genome of the choanoflagellate Monosiga brevicollis and the origin of metazoans.</title>
        <authorList>
            <consortium name="JGI Sequencing"/>
            <person name="King N."/>
            <person name="Westbrook M.J."/>
            <person name="Young S.L."/>
            <person name="Kuo A."/>
            <person name="Abedin M."/>
            <person name="Chapman J."/>
            <person name="Fairclough S."/>
            <person name="Hellsten U."/>
            <person name="Isogai Y."/>
            <person name="Letunic I."/>
            <person name="Marr M."/>
            <person name="Pincus D."/>
            <person name="Putnam N."/>
            <person name="Rokas A."/>
            <person name="Wright K.J."/>
            <person name="Zuzow R."/>
            <person name="Dirks W."/>
            <person name="Good M."/>
            <person name="Goodstein D."/>
            <person name="Lemons D."/>
            <person name="Li W."/>
            <person name="Lyons J.B."/>
            <person name="Morris A."/>
            <person name="Nichols S."/>
            <person name="Richter D.J."/>
            <person name="Salamov A."/>
            <person name="Bork P."/>
            <person name="Lim W.A."/>
            <person name="Manning G."/>
            <person name="Miller W.T."/>
            <person name="McGinnis W."/>
            <person name="Shapiro H."/>
            <person name="Tjian R."/>
            <person name="Grigoriev I.V."/>
            <person name="Rokhsar D."/>
        </authorList>
    </citation>
    <scope>NUCLEOTIDE SEQUENCE [LARGE SCALE GENOMIC DNA]</scope>
    <source>
        <strain evidence="17">MX1 / ATCC 50154</strain>
    </source>
</reference>
<dbReference type="InParanoid" id="A9V2D0"/>
<dbReference type="GO" id="GO:0043235">
    <property type="term" value="C:receptor complex"/>
    <property type="evidence" value="ECO:0000318"/>
    <property type="project" value="GO_Central"/>
</dbReference>
<dbReference type="STRING" id="81824.A9V2D0"/>
<evidence type="ECO:0000256" key="6">
    <source>
        <dbReference type="ARBA" id="ARBA00022777"/>
    </source>
</evidence>
<evidence type="ECO:0000256" key="8">
    <source>
        <dbReference type="ARBA" id="ARBA00022989"/>
    </source>
</evidence>
<dbReference type="InterPro" id="IPR008266">
    <property type="entry name" value="Tyr_kinase_AS"/>
</dbReference>
<feature type="domain" description="Fibronectin type-III" evidence="15">
    <location>
        <begin position="1222"/>
        <end position="1313"/>
    </location>
</feature>
<feature type="compositionally biased region" description="Low complexity" evidence="11">
    <location>
        <begin position="2107"/>
        <end position="2168"/>
    </location>
</feature>
<dbReference type="eggNOG" id="KOG0196">
    <property type="taxonomic scope" value="Eukaryota"/>
</dbReference>
<dbReference type="EC" id="2.7.10.1" evidence="2"/>
<evidence type="ECO:0000256" key="7">
    <source>
        <dbReference type="ARBA" id="ARBA00022840"/>
    </source>
</evidence>
<dbReference type="InterPro" id="IPR020635">
    <property type="entry name" value="Tyr_kinase_cat_dom"/>
</dbReference>
<dbReference type="InterPro" id="IPR000719">
    <property type="entry name" value="Prot_kinase_dom"/>
</dbReference>
<dbReference type="Proteomes" id="UP000001357">
    <property type="component" value="Unassembled WGS sequence"/>
</dbReference>
<dbReference type="CDD" id="cd00063">
    <property type="entry name" value="FN3"/>
    <property type="match status" value="9"/>
</dbReference>
<keyword evidence="7" id="KW-0067">ATP-binding</keyword>
<feature type="compositionally biased region" description="Polar residues" evidence="11">
    <location>
        <begin position="2080"/>
        <end position="2090"/>
    </location>
</feature>
<protein>
    <recommendedName>
        <fullName evidence="2">receptor protein-tyrosine kinase</fullName>
        <ecNumber evidence="2">2.7.10.1</ecNumber>
    </recommendedName>
</protein>
<dbReference type="Pfam" id="PF00041">
    <property type="entry name" value="fn3"/>
    <property type="match status" value="6"/>
</dbReference>
<feature type="domain" description="Fibronectin type-III" evidence="15">
    <location>
        <begin position="1635"/>
        <end position="1739"/>
    </location>
</feature>
<dbReference type="eggNOG" id="KOG3510">
    <property type="taxonomic scope" value="Eukaryota"/>
</dbReference>
<dbReference type="PROSITE" id="PS50853">
    <property type="entry name" value="FN3"/>
    <property type="match status" value="12"/>
</dbReference>
<dbReference type="GO" id="GO:0004714">
    <property type="term" value="F:transmembrane receptor protein tyrosine kinase activity"/>
    <property type="evidence" value="ECO:0000318"/>
    <property type="project" value="GO_Central"/>
</dbReference>
<keyword evidence="17" id="KW-1185">Reference proteome</keyword>
<evidence type="ECO:0000256" key="10">
    <source>
        <dbReference type="ARBA" id="ARBA00023170"/>
    </source>
</evidence>
<accession>A9V2D0</accession>
<evidence type="ECO:0000256" key="13">
    <source>
        <dbReference type="SAM" id="SignalP"/>
    </source>
</evidence>
<dbReference type="FunFam" id="1.10.510.10:FF:002186">
    <property type="entry name" value="Predicted protein"/>
    <property type="match status" value="1"/>
</dbReference>
<feature type="domain" description="Fibronectin type-III" evidence="15">
    <location>
        <begin position="2388"/>
        <end position="2479"/>
    </location>
</feature>
<evidence type="ECO:0000256" key="1">
    <source>
        <dbReference type="ARBA" id="ARBA00004167"/>
    </source>
</evidence>
<keyword evidence="10" id="KW-0675">Receptor</keyword>
<feature type="domain" description="Fibronectin type-III" evidence="15">
    <location>
        <begin position="842"/>
        <end position="937"/>
    </location>
</feature>
<dbReference type="GO" id="GO:0005886">
    <property type="term" value="C:plasma membrane"/>
    <property type="evidence" value="ECO:0000318"/>
    <property type="project" value="GO_Central"/>
</dbReference>
<feature type="domain" description="Fibronectin type-III" evidence="15">
    <location>
        <begin position="1522"/>
        <end position="1631"/>
    </location>
</feature>
<dbReference type="InterPro" id="IPR003961">
    <property type="entry name" value="FN3_dom"/>
</dbReference>
<dbReference type="Pfam" id="PF07714">
    <property type="entry name" value="PK_Tyr_Ser-Thr"/>
    <property type="match status" value="1"/>
</dbReference>
<dbReference type="Gene3D" id="3.30.200.20">
    <property type="entry name" value="Phosphorylase Kinase, domain 1"/>
    <property type="match status" value="1"/>
</dbReference>
<feature type="domain" description="Fibronectin type-III" evidence="15">
    <location>
        <begin position="1418"/>
        <end position="1518"/>
    </location>
</feature>
<evidence type="ECO:0000256" key="11">
    <source>
        <dbReference type="SAM" id="MobiDB-lite"/>
    </source>
</evidence>
<evidence type="ECO:0000256" key="2">
    <source>
        <dbReference type="ARBA" id="ARBA00011902"/>
    </source>
</evidence>
<dbReference type="Gene3D" id="2.60.40.10">
    <property type="entry name" value="Immunoglobulins"/>
    <property type="match status" value="11"/>
</dbReference>
<dbReference type="SUPFAM" id="SSF56112">
    <property type="entry name" value="Protein kinase-like (PK-like)"/>
    <property type="match status" value="1"/>
</dbReference>
<dbReference type="SMART" id="SM00060">
    <property type="entry name" value="FN3"/>
    <property type="match status" value="13"/>
</dbReference>
<keyword evidence="9 12" id="KW-0472">Membrane</keyword>
<organism evidence="16 17">
    <name type="scientific">Monosiga brevicollis</name>
    <name type="common">Choanoflagellate</name>
    <dbReference type="NCBI Taxonomy" id="81824"/>
    <lineage>
        <taxon>Eukaryota</taxon>
        <taxon>Choanoflagellata</taxon>
        <taxon>Craspedida</taxon>
        <taxon>Salpingoecidae</taxon>
        <taxon>Monosiga</taxon>
    </lineage>
</organism>
<feature type="domain" description="Fibronectin type-III" evidence="15">
    <location>
        <begin position="2286"/>
        <end position="2386"/>
    </location>
</feature>
<dbReference type="RefSeq" id="XP_001746947.1">
    <property type="nucleotide sequence ID" value="XM_001746895.1"/>
</dbReference>
<feature type="compositionally biased region" description="Polar residues" evidence="11">
    <location>
        <begin position="2890"/>
        <end position="2901"/>
    </location>
</feature>
<feature type="compositionally biased region" description="Low complexity" evidence="11">
    <location>
        <begin position="2044"/>
        <end position="2079"/>
    </location>
</feature>
<evidence type="ECO:0000256" key="12">
    <source>
        <dbReference type="SAM" id="Phobius"/>
    </source>
</evidence>
<dbReference type="InterPro" id="IPR050449">
    <property type="entry name" value="Ephrin_rcpt_TKs"/>
</dbReference>
<feature type="region of interest" description="Disordered" evidence="11">
    <location>
        <begin position="2858"/>
        <end position="2901"/>
    </location>
</feature>
<feature type="domain" description="Fibronectin type-III" evidence="15">
    <location>
        <begin position="1987"/>
        <end position="2088"/>
    </location>
</feature>
<dbReference type="SMART" id="SM00219">
    <property type="entry name" value="TyrKc"/>
    <property type="match status" value="1"/>
</dbReference>
<evidence type="ECO:0000256" key="4">
    <source>
        <dbReference type="ARBA" id="ARBA00022692"/>
    </source>
</evidence>
<feature type="region of interest" description="Disordered" evidence="11">
    <location>
        <begin position="2044"/>
        <end position="2178"/>
    </location>
</feature>
<keyword evidence="4 12" id="KW-0812">Transmembrane</keyword>
<dbReference type="InterPro" id="IPR036116">
    <property type="entry name" value="FN3_sf"/>
</dbReference>
<name>A9V2D0_MONBE</name>
<dbReference type="PRINTS" id="PR00014">
    <property type="entry name" value="FNTYPEIII"/>
</dbReference>
<evidence type="ECO:0000313" key="17">
    <source>
        <dbReference type="Proteomes" id="UP000001357"/>
    </source>
</evidence>
<feature type="chain" id="PRO_5002745200" description="receptor protein-tyrosine kinase" evidence="13">
    <location>
        <begin position="28"/>
        <end position="2901"/>
    </location>
</feature>
<evidence type="ECO:0000256" key="5">
    <source>
        <dbReference type="ARBA" id="ARBA00022741"/>
    </source>
</evidence>
<dbReference type="GO" id="GO:0005524">
    <property type="term" value="F:ATP binding"/>
    <property type="evidence" value="ECO:0007669"/>
    <property type="project" value="UniProtKB-KW"/>
</dbReference>
<dbReference type="SUPFAM" id="SSF49265">
    <property type="entry name" value="Fibronectin type III"/>
    <property type="match status" value="7"/>
</dbReference>
<gene>
    <name evidence="16" type="ORF">MONBRDRAFT_44299</name>
</gene>
<feature type="domain" description="Fibronectin type-III" evidence="15">
    <location>
        <begin position="1740"/>
        <end position="1853"/>
    </location>
</feature>
<feature type="domain" description="Fibronectin type-III" evidence="15">
    <location>
        <begin position="1858"/>
        <end position="1983"/>
    </location>
</feature>
<feature type="domain" description="Protein kinase" evidence="14">
    <location>
        <begin position="2575"/>
        <end position="2847"/>
    </location>
</feature>
<evidence type="ECO:0000259" key="15">
    <source>
        <dbReference type="PROSITE" id="PS50853"/>
    </source>
</evidence>
<feature type="compositionally biased region" description="Polar residues" evidence="11">
    <location>
        <begin position="586"/>
        <end position="596"/>
    </location>
</feature>
<keyword evidence="5" id="KW-0547">Nucleotide-binding</keyword>
<feature type="domain" description="Fibronectin type-III" evidence="15">
    <location>
        <begin position="1316"/>
        <end position="1416"/>
    </location>
</feature>
<evidence type="ECO:0000256" key="9">
    <source>
        <dbReference type="ARBA" id="ARBA00023136"/>
    </source>
</evidence>
<comment type="subcellular location">
    <subcellularLocation>
        <location evidence="1">Membrane</location>
        <topology evidence="1">Single-pass membrane protein</topology>
    </subcellularLocation>
</comment>
<feature type="domain" description="Fibronectin type-III" evidence="15">
    <location>
        <begin position="1127"/>
        <end position="1218"/>
    </location>
</feature>
<dbReference type="PANTHER" id="PTHR46877">
    <property type="entry name" value="EPH RECEPTOR A5"/>
    <property type="match status" value="1"/>
</dbReference>
<dbReference type="KEGG" id="mbr:MONBRDRAFT_44299"/>
<sequence length="2901" mass="308674">MQMTECCPCNTITCRVCVCTLVRLSLSLSLDQWATRNSIVLLSLSLFGSGSETGSASLLIAACMQSLSLSLCASLFFLSSSLGRHHHPRPAPLLRNKQVLELCRSLRRGSVRAASQIGPPRSQTGSVCRFGTALPSSHNQSSSTSTINLDLRLEQSADTVVDLSSLPLNVTFLLPSCSYFRFDNTSFIPHLAFQPTTLPNTWTWLSTGAIRLQLVDPGIVNPEPNASLVLVLYTLNPASVASSCPECDADPAACDAALRATSVTIRLQNVLTPDPTPDANALVNASCLNASDSVTCPLCPPGRYTPDLQTCIAGSPCPAGTEPYLPASQQADTICQPCVPGFSASPDLDSPCVLLAPCLASTESFAFDPSAPVNDPVAAQDAVCHSRPDRLPDLDVQILGRGAHPVLASGNTQAPHALVARIAMLASLPSALPVAFNITVDSSAGDRLYTVLLPQEPSPFTPFSVPLWPNATIHIRAVLDDDAPPIPAPITTLVESDLNAAPAGNLTFDHGSVSRVLLTVDNCSTLANASYTLELESLHTSTVLEVPLNANPCNVARKFVAPTLADHSYWVRLVATRLAAPDNDDPSSTTNPDPNATSTTTPVPSTSVVEVVGAQYFRPSTSLAARLATFNWSLDLTPVLPLSTSGQAVVGWDLSLLTGNLYNDQCRAMRTTLQATRLDADGGSEEDTMTLAALTQQTCHDLLRPRAITFGVESSATYAITATITLNESSVVNDSATLETLLSAAPAVSNVVLSTTTTTATITWSLASDDNRARAIDLSYTSSQSNNAGTLTLPTSANNLTLTQLWPNETVTITLQTRGNCLACASTPVVVRAATQPMPNLVVTDIVATNVTFDAIALAWQPPSLNEEDGVEHAYLRLTVRTMFFDFVEEHDIPLTQTARITADLLSLRTYRFQFQVLNTTYGAGEVVEQNFTTLQDPRIPASVVLDPLRYQFVRATQGRPTASQTQLQISWTTENIVVGNATFVLNITINNASTSSIRVVGQEAYTLTVGSGVYVRATIAVAGITATQAVQVPPAPTLLHINTNATCTELECGPRGTHFLIASREDDPLNFLYRTLMCDASNTFYLCDLEEFSSYTLWASYADSRSNSSFSLPVGVDTDAAIPSAPPLNVAVSEITATTAQLSWESPPPLTLNGKLQSYRVVITSPGLPASSQDPTTTSLMLTALRPYRAYTVTVAVQNIEGIGPASMGVVFTTAQGQASAVRSLEAVNITSTSITLTWAPPELPNGIVTSYNVTRAFANSVGETLTISATGLTATIPATPYTEYAIVVVAINSAGASLPNNIEVLSLSAPPTAVLAAPAIVRRGSRNVTLSFSTTPLTGAINGPVASLVYLIQVARVAEVDGETEEIVTYNATASPVTVEGLRPNQVYQTSLLVMNDAGSGPTSAFSTFQTAPALPSAAPVIVTINAIENNLLVRWDGLDAQDQNGQVSAYFLIVTPQSLPDLPLNLTIQADGDAGVTVVQGLEYNEFYLVSIAAINQVGVGPFSEPVIAPETQRSSGNAPRFVRVANITSRAALIEWQPPTGTTSLGGYALYAQGPSFQLANGTDLKYPLGAVDTPQGFGLVVDADTTAFWVQGLVPDTQYQFYVIAFSRSDVFYDSSAIVGGFTLEDRPTLPLDLRFPATYLQATSLQFSWNRPDPDNGEITGYRVCYARRTNASAGCTIQELAQLEYVCADTIFTAYAASGLMAYSNYIFGVEAYTEIGSSSFAVSCVRTAVSAPIEAPSVQVTSLGSNGFTVGLYAPVTRTGPIVRYRFNYEWTSTIRTLCPDGQAARQCVVDIVVDADDSEVGQLSVANLEPNAEYRLYARAYTERNGALLAGPASTPILVTTLPSRPGEAVQDLGNRTTINATSLVTSWRPPYFPNGEIVEYNVSWVQSSECGDAENNTLLQSFFPHPADAAQPVAVEDRSITGTELVAWQDGGLVNFTIPDLLPYTLTSIWVAAATVVGYGPTSDPLCIRTAEAPAQPVTATRIVSVGTDNLALTWQSPQRINGELLNYELYACPLSDRGAATAAAQSNACADAVSTTTSTTSTTSSSSTTTTSTTPTTPTTSTSTTSSTANGGSTSNIQPGTEDVDASQGSTLTAQPASSIATSSTSTSSTSSTSSTTRSTTSSTSPTSVSSGVSTVPTLSTVPSGSTSVGTTTTSTPTAPPDPTLCRAPLPSCARTPVLVTAPAGTAQAQLTGLHPNTLYAVGVRAINNAGAGALQFALRVVLTATDIPAVAPVQPNVSDLSTSGSATDSTRSAQLSWAPLSPTDANGEVTYEVVVERVGRTYNTGTIAARNAAAGPDEPDAEVDSAAIADQAVATQPLMNRRRRQEQGTFTTTTPQLLLDELLPAALYNVTIAARTSAGRGPRSAPITFNTTEGIPFDAPTVSAFETADGVRISWDPPSQPNGQIVSYILWTSVDGEEASSQLLTARMYDLSLDKERSVSYEFRVAANTAAGRGPASDTEAVTIAASSSGQGDSGSDVIVGIVIPVVVVLIILAVLLVYQERRRARRQVDKILAEQAVLGEKPYNFKNLHQDLMEENSNEDDEELYGHIHRNKQPYELPSRSLVLDKILGSGAFGEVWLATLDPTQLPSKSTAGVDPPLKGKTPIKVAVKMLKKTADRREAINLLAEASLQAQFDHPNVLTLLGAVTIKSPVLVMPFCPNGSLELYLRREDANESWFPFFILDIARGMSYLADFNFVHRDIAARNILLEHNFNCVISDFGMSRGVANADDYYTASSAKVPIRWTAPEAVVSRKFSEATDVWSFGITMWEIFTHGERPYGPKSNFQVQMEVLNGYRLSQPTRCDDAFYLIMRSGWDPDPHKRPAFKDIYNMLKAIIIYRELMDTRNVSASSDSNGNPMTRRLTQVDETTSRPQPALPLNLSTKLDTSSQV</sequence>
<feature type="compositionally biased region" description="Polar residues" evidence="11">
    <location>
        <begin position="2858"/>
        <end position="2883"/>
    </location>
</feature>
<dbReference type="InterPro" id="IPR013783">
    <property type="entry name" value="Ig-like_fold"/>
</dbReference>
<dbReference type="InterPro" id="IPR011009">
    <property type="entry name" value="Kinase-like_dom_sf"/>
</dbReference>
<proteinExistence type="predicted"/>
<dbReference type="GO" id="GO:0007169">
    <property type="term" value="P:cell surface receptor protein tyrosine kinase signaling pathway"/>
    <property type="evidence" value="ECO:0000318"/>
    <property type="project" value="GO_Central"/>
</dbReference>
<dbReference type="GeneID" id="5892104"/>
<feature type="transmembrane region" description="Helical" evidence="12">
    <location>
        <begin position="2490"/>
        <end position="2511"/>
    </location>
</feature>
<evidence type="ECO:0000259" key="14">
    <source>
        <dbReference type="PROSITE" id="PS50011"/>
    </source>
</evidence>
<dbReference type="PROSITE" id="PS00109">
    <property type="entry name" value="PROTEIN_KINASE_TYR"/>
    <property type="match status" value="1"/>
</dbReference>
<dbReference type="PANTHER" id="PTHR46877:SF14">
    <property type="entry name" value="RECEPTOR PROTEIN-TYROSINE KINASE"/>
    <property type="match status" value="1"/>
</dbReference>